<proteinExistence type="inferred from homology"/>
<dbReference type="SUPFAM" id="SSF53474">
    <property type="entry name" value="alpha/beta-Hydrolases"/>
    <property type="match status" value="1"/>
</dbReference>
<keyword evidence="6" id="KW-1185">Reference proteome</keyword>
<dbReference type="Pfam" id="PF07859">
    <property type="entry name" value="Abhydrolase_3"/>
    <property type="match status" value="1"/>
</dbReference>
<evidence type="ECO:0000313" key="5">
    <source>
        <dbReference type="EMBL" id="RJK97107.1"/>
    </source>
</evidence>
<dbReference type="Proteomes" id="UP000265614">
    <property type="component" value="Unassembled WGS sequence"/>
</dbReference>
<dbReference type="PROSITE" id="PS01173">
    <property type="entry name" value="LIPASE_GDXG_HIS"/>
    <property type="match status" value="1"/>
</dbReference>
<feature type="region of interest" description="Disordered" evidence="3">
    <location>
        <begin position="1"/>
        <end position="24"/>
    </location>
</feature>
<dbReference type="InterPro" id="IPR013094">
    <property type="entry name" value="AB_hydrolase_3"/>
</dbReference>
<evidence type="ECO:0000259" key="4">
    <source>
        <dbReference type="Pfam" id="PF07859"/>
    </source>
</evidence>
<dbReference type="GO" id="GO:0016787">
    <property type="term" value="F:hydrolase activity"/>
    <property type="evidence" value="ECO:0007669"/>
    <property type="project" value="UniProtKB-KW"/>
</dbReference>
<dbReference type="InterPro" id="IPR002168">
    <property type="entry name" value="Lipase_GDXG_HIS_AS"/>
</dbReference>
<evidence type="ECO:0000256" key="2">
    <source>
        <dbReference type="ARBA" id="ARBA00022801"/>
    </source>
</evidence>
<dbReference type="RefSeq" id="WP_119949824.1">
    <property type="nucleotide sequence ID" value="NZ_QZEZ01000002.1"/>
</dbReference>
<reference evidence="5 6" key="1">
    <citation type="submission" date="2018-09" db="EMBL/GenBank/DDBJ databases">
        <title>YIM 75000 draft genome.</title>
        <authorList>
            <person name="Tang S."/>
            <person name="Feng Y."/>
        </authorList>
    </citation>
    <scope>NUCLEOTIDE SEQUENCE [LARGE SCALE GENOMIC DNA]</scope>
    <source>
        <strain evidence="5 6">YIM 75000</strain>
    </source>
</reference>
<dbReference type="OrthoDB" id="3181909at2"/>
<evidence type="ECO:0000256" key="1">
    <source>
        <dbReference type="ARBA" id="ARBA00010515"/>
    </source>
</evidence>
<keyword evidence="2 5" id="KW-0378">Hydrolase</keyword>
<evidence type="ECO:0000313" key="6">
    <source>
        <dbReference type="Proteomes" id="UP000265614"/>
    </source>
</evidence>
<name>A0A3A3Z8D3_9ACTN</name>
<dbReference type="Gene3D" id="3.40.50.1820">
    <property type="entry name" value="alpha/beta hydrolase"/>
    <property type="match status" value="1"/>
</dbReference>
<dbReference type="InterPro" id="IPR029058">
    <property type="entry name" value="AB_hydrolase_fold"/>
</dbReference>
<organism evidence="5 6">
    <name type="scientific">Vallicoccus soli</name>
    <dbReference type="NCBI Taxonomy" id="2339232"/>
    <lineage>
        <taxon>Bacteria</taxon>
        <taxon>Bacillati</taxon>
        <taxon>Actinomycetota</taxon>
        <taxon>Actinomycetes</taxon>
        <taxon>Motilibacterales</taxon>
        <taxon>Vallicoccaceae</taxon>
        <taxon>Vallicoccus</taxon>
    </lineage>
</organism>
<comment type="similarity">
    <text evidence="1">Belongs to the 'GDXG' lipolytic enzyme family.</text>
</comment>
<dbReference type="InterPro" id="IPR050300">
    <property type="entry name" value="GDXG_lipolytic_enzyme"/>
</dbReference>
<accession>A0A3A3Z8D3</accession>
<comment type="caution">
    <text evidence="5">The sequence shown here is derived from an EMBL/GenBank/DDBJ whole genome shotgun (WGS) entry which is preliminary data.</text>
</comment>
<dbReference type="AlphaFoldDB" id="A0A3A3Z8D3"/>
<dbReference type="PANTHER" id="PTHR48081:SF8">
    <property type="entry name" value="ALPHA_BETA HYDROLASE FOLD-3 DOMAIN-CONTAINING PROTEIN-RELATED"/>
    <property type="match status" value="1"/>
</dbReference>
<sequence>MLHPQSAALAAAADGPGPGDEGFDLAAARRAMSGDAPPPVPGDAVALVADVDADGVRCRLYRPREGAPVLVHVHGGGWVVGDLESHDAVCRSLAARSGCAVLAVDYRLAPEHPWPAALEDVEAAVAWLRREGRAHGVDPGRLALTGDSAGGGLVAALALRARDAGGPTYALQVLVYPVLDARRGGASYAQEGNGALRPAEMAWYWDAYAPPGVDRARPDVSPSAAADLAGLPPALVLSAEHDVLRDEAEDYAARLALAGVPVAATRWLGTAHGFFRRPATMDAASAAVDQVAAAVRRALGA</sequence>
<feature type="domain" description="Alpha/beta hydrolase fold-3" evidence="4">
    <location>
        <begin position="70"/>
        <end position="275"/>
    </location>
</feature>
<protein>
    <submittedName>
        <fullName evidence="5">Alpha/beta hydrolase</fullName>
    </submittedName>
</protein>
<dbReference type="PANTHER" id="PTHR48081">
    <property type="entry name" value="AB HYDROLASE SUPERFAMILY PROTEIN C4A8.06C"/>
    <property type="match status" value="1"/>
</dbReference>
<gene>
    <name evidence="5" type="ORF">D5H78_07805</name>
</gene>
<evidence type="ECO:0000256" key="3">
    <source>
        <dbReference type="SAM" id="MobiDB-lite"/>
    </source>
</evidence>
<dbReference type="EMBL" id="QZEZ01000002">
    <property type="protein sequence ID" value="RJK97107.1"/>
    <property type="molecule type" value="Genomic_DNA"/>
</dbReference>